<dbReference type="Proteomes" id="UP001159641">
    <property type="component" value="Unassembled WGS sequence"/>
</dbReference>
<evidence type="ECO:0000256" key="1">
    <source>
        <dbReference type="ARBA" id="ARBA00004496"/>
    </source>
</evidence>
<evidence type="ECO:0000313" key="7">
    <source>
        <dbReference type="EMBL" id="KAJ8783424.1"/>
    </source>
</evidence>
<feature type="region of interest" description="Disordered" evidence="5">
    <location>
        <begin position="230"/>
        <end position="268"/>
    </location>
</feature>
<name>A0AB34GYD6_ESCRO</name>
<dbReference type="CDD" id="cd13306">
    <property type="entry name" value="PH1_AFAP"/>
    <property type="match status" value="1"/>
</dbReference>
<evidence type="ECO:0000256" key="3">
    <source>
        <dbReference type="ARBA" id="ARBA00022737"/>
    </source>
</evidence>
<organism evidence="7 8">
    <name type="scientific">Eschrichtius robustus</name>
    <name type="common">California gray whale</name>
    <name type="synonym">Eschrichtius gibbosus</name>
    <dbReference type="NCBI Taxonomy" id="9764"/>
    <lineage>
        <taxon>Eukaryota</taxon>
        <taxon>Metazoa</taxon>
        <taxon>Chordata</taxon>
        <taxon>Craniata</taxon>
        <taxon>Vertebrata</taxon>
        <taxon>Euteleostomi</taxon>
        <taxon>Mammalia</taxon>
        <taxon>Eutheria</taxon>
        <taxon>Laurasiatheria</taxon>
        <taxon>Artiodactyla</taxon>
        <taxon>Whippomorpha</taxon>
        <taxon>Cetacea</taxon>
        <taxon>Mysticeti</taxon>
        <taxon>Eschrichtiidae</taxon>
        <taxon>Eschrichtius</taxon>
    </lineage>
</organism>
<keyword evidence="4" id="KW-0175">Coiled coil</keyword>
<evidence type="ECO:0000256" key="5">
    <source>
        <dbReference type="SAM" id="MobiDB-lite"/>
    </source>
</evidence>
<sequence length="460" mass="50295">MAEPEGGVNLSENPTDDLKERDYDSDAMSSSYESYDEEEEDGKGKKTRHQWPSEEASMDLVKDAKICAFLLRKKRFGQWTKLLCVIKDTKLLCYKSSKDQQPQMELPLQGCNITYIPKDSKKKKHELKITQQGTDPLVLAVQSKEQAEQWLKLRLFRLLLSFGSTPCPDRLEVFSWVSVLLCLPLPPAAHSIHGQEHQPVELPLAPPSPSPGPWYSGSSVVREIYSGCSGPADSECPPPSSSPVHKAELEKKLSSERPSSDGEGVTENGIAVCNGKEQEVLVLVNSGFHNKISQTGRLKQWKFISHSSGGQKPEIKVPSVLDAVSTLVLRLVPTPVILSEVVDKARRGWREQIAATGQAQDSSRPLALNRLGSGDCRQLGTRVADALQVLIKRKKSSKSEAKGTVSKVTGKKITKIIGLGKKKPSTDEQTSSAEEDVPTCVFSGQLLAAGLHQRGGGRGV</sequence>
<dbReference type="GO" id="GO:0005829">
    <property type="term" value="C:cytosol"/>
    <property type="evidence" value="ECO:0007669"/>
    <property type="project" value="TreeGrafter"/>
</dbReference>
<comment type="subcellular location">
    <subcellularLocation>
        <location evidence="1">Cytoplasm</location>
    </subcellularLocation>
</comment>
<feature type="region of interest" description="Disordered" evidence="5">
    <location>
        <begin position="1"/>
        <end position="53"/>
    </location>
</feature>
<feature type="compositionally biased region" description="Basic and acidic residues" evidence="5">
    <location>
        <begin position="245"/>
        <end position="260"/>
    </location>
</feature>
<gene>
    <name evidence="7" type="ORF">J1605_009129</name>
</gene>
<dbReference type="InterPro" id="IPR011993">
    <property type="entry name" value="PH-like_dom_sf"/>
</dbReference>
<dbReference type="PANTHER" id="PTHR14338">
    <property type="entry name" value="ACTIN FILAMENT-ASSOCIATED PROTEIN 1 FAMILY MEMBER"/>
    <property type="match status" value="1"/>
</dbReference>
<evidence type="ECO:0000259" key="6">
    <source>
        <dbReference type="PROSITE" id="PS50003"/>
    </source>
</evidence>
<dbReference type="GO" id="GO:0017124">
    <property type="term" value="F:SH3 domain binding"/>
    <property type="evidence" value="ECO:0007669"/>
    <property type="project" value="TreeGrafter"/>
</dbReference>
<evidence type="ECO:0000256" key="4">
    <source>
        <dbReference type="ARBA" id="ARBA00023054"/>
    </source>
</evidence>
<dbReference type="AlphaFoldDB" id="A0AB34GYD6"/>
<dbReference type="PANTHER" id="PTHR14338:SF8">
    <property type="entry name" value="ACTIN FILAMENT-ASSOCIATED PROTEIN 1"/>
    <property type="match status" value="1"/>
</dbReference>
<evidence type="ECO:0000256" key="2">
    <source>
        <dbReference type="ARBA" id="ARBA00022490"/>
    </source>
</evidence>
<reference evidence="7 8" key="1">
    <citation type="submission" date="2022-11" db="EMBL/GenBank/DDBJ databases">
        <title>Whole genome sequence of Eschrichtius robustus ER-17-0199.</title>
        <authorList>
            <person name="Bruniche-Olsen A."/>
            <person name="Black A.N."/>
            <person name="Fields C.J."/>
            <person name="Walden K."/>
            <person name="Dewoody J.A."/>
        </authorList>
    </citation>
    <scope>NUCLEOTIDE SEQUENCE [LARGE SCALE GENOMIC DNA]</scope>
    <source>
        <strain evidence="7">ER-17-0199</strain>
        <tissue evidence="7">Blubber</tissue>
    </source>
</reference>
<dbReference type="GO" id="GO:0042169">
    <property type="term" value="F:SH2 domain binding"/>
    <property type="evidence" value="ECO:0007669"/>
    <property type="project" value="TreeGrafter"/>
</dbReference>
<dbReference type="FunFam" id="2.30.29.30:FF:000122">
    <property type="entry name" value="Actin filament associated protein 1"/>
    <property type="match status" value="1"/>
</dbReference>
<accession>A0AB34GYD6</accession>
<evidence type="ECO:0000313" key="8">
    <source>
        <dbReference type="Proteomes" id="UP001159641"/>
    </source>
</evidence>
<proteinExistence type="predicted"/>
<comment type="caution">
    <text evidence="7">The sequence shown here is derived from an EMBL/GenBank/DDBJ whole genome shotgun (WGS) entry which is preliminary data.</text>
</comment>
<keyword evidence="2" id="KW-0963">Cytoplasm</keyword>
<protein>
    <recommendedName>
        <fullName evidence="6">PH domain-containing protein</fullName>
    </recommendedName>
</protein>
<dbReference type="PROSITE" id="PS50003">
    <property type="entry name" value="PH_DOMAIN"/>
    <property type="match status" value="1"/>
</dbReference>
<dbReference type="SUPFAM" id="SSF50729">
    <property type="entry name" value="PH domain-like"/>
    <property type="match status" value="1"/>
</dbReference>
<dbReference type="Pfam" id="PF00169">
    <property type="entry name" value="PH"/>
    <property type="match status" value="1"/>
</dbReference>
<keyword evidence="3" id="KW-0677">Repeat</keyword>
<keyword evidence="8" id="KW-1185">Reference proteome</keyword>
<dbReference type="Gene3D" id="2.30.29.30">
    <property type="entry name" value="Pleckstrin-homology domain (PH domain)/Phosphotyrosine-binding domain (PTB)"/>
    <property type="match status" value="1"/>
</dbReference>
<feature type="domain" description="PH" evidence="6">
    <location>
        <begin position="63"/>
        <end position="159"/>
    </location>
</feature>
<dbReference type="InterPro" id="IPR001849">
    <property type="entry name" value="PH_domain"/>
</dbReference>
<dbReference type="EMBL" id="JAIQCJ010002084">
    <property type="protein sequence ID" value="KAJ8783424.1"/>
    <property type="molecule type" value="Genomic_DNA"/>
</dbReference>
<dbReference type="InterPro" id="IPR030113">
    <property type="entry name" value="AFAP"/>
</dbReference>
<dbReference type="SMART" id="SM00233">
    <property type="entry name" value="PH"/>
    <property type="match status" value="1"/>
</dbReference>